<protein>
    <submittedName>
        <fullName evidence="2">Uncharacterized protein</fullName>
    </submittedName>
</protein>
<dbReference type="InterPro" id="IPR027417">
    <property type="entry name" value="P-loop_NTPase"/>
</dbReference>
<feature type="compositionally biased region" description="Polar residues" evidence="1">
    <location>
        <begin position="462"/>
        <end position="474"/>
    </location>
</feature>
<dbReference type="SUPFAM" id="SSF52540">
    <property type="entry name" value="P-loop containing nucleoside triphosphate hydrolases"/>
    <property type="match status" value="1"/>
</dbReference>
<accession>A0ABX2CVR6</accession>
<feature type="region of interest" description="Disordered" evidence="1">
    <location>
        <begin position="455"/>
        <end position="474"/>
    </location>
</feature>
<sequence length="883" mass="101209">MNSQMTAEVNSTYQYQVGGYLPAGAPTYVRRSADSELYEGLKAGDFCYVLSSPQMGKSSLLVQTAKMLQAEGTAFAAVNLRSISSPNISPQKWYAAIMYRMASSLHLTNRFDAIKWWNDRELLSPVQRLEIFIEKVLLKSLQQNLVIFIDDIDSISSLNFSTSDFFALIRACYSKRAEQPEYDRLTFAVMGVVAPSALIRDPSCNPFNIGRQIHLSRFQLHESLPLAKGLALKAFRPQKVLQEILAWTGGQPFLTQKVCQLVLEYGPFIGRNSEAHQVEKLVKHRIIKNWEEEDEPQHLTPIRDRIFHSHCDLTRLLTLYQQILQPPQPTKPGESQGVPADYSPEKIELQLSGLVVKSHGKLIVANLIYQSVFNRFWVEKELGKLAPYRSALAAWLASDREDESLLLTGESLQSALDWAANKQLSQEHYWFLNPDRTFEEKPTVVVAQVADSSADTDAGSSILTPPSESVPTGSNEQRLYDHIVSCVETESPAQVIERFRKLFIDGMGYPDREIEATLYSIVSVKRANYDFKYILHRCCYIPINRWQLHSQNHLAIAKLVALFKQTSPRFGMEFYIVKRLQEQIAFFTQSEEFQTIERLVKALDREAEQQKQDTDSPLGELICRYPYLYGHSLLSKDSIEEDQQTIKKLAFQRQRQFEIHLSQYLNYLVEPRNTEIGIVQRAANPTLLNDAELHLAVREFAGKVVAGDRSYKEAAQFFLRDSRKTPSYGSFKVDLYEYLISSVEPEYGGRQFNDRLYKQIKNTLRENDSVKFNNILLVRTCHQLFNFLVVENSQHPSHYVFYDLVYNLGASRTMGLMFKLVLLSGKVKPELEKRFSILFNHYEGKASNEIMWFVKSLENFNVALVVNFGKTDLSLVKHHLILN</sequence>
<dbReference type="Proteomes" id="UP000702425">
    <property type="component" value="Unassembled WGS sequence"/>
</dbReference>
<evidence type="ECO:0000256" key="1">
    <source>
        <dbReference type="SAM" id="MobiDB-lite"/>
    </source>
</evidence>
<organism evidence="2 3">
    <name type="scientific">Microcoleus asticus IPMA8</name>
    <dbReference type="NCBI Taxonomy" id="2563858"/>
    <lineage>
        <taxon>Bacteria</taxon>
        <taxon>Bacillati</taxon>
        <taxon>Cyanobacteriota</taxon>
        <taxon>Cyanophyceae</taxon>
        <taxon>Oscillatoriophycideae</taxon>
        <taxon>Oscillatoriales</taxon>
        <taxon>Microcoleaceae</taxon>
        <taxon>Microcoleus</taxon>
        <taxon>Microcoleus asticus</taxon>
    </lineage>
</organism>
<comment type="caution">
    <text evidence="2">The sequence shown here is derived from an EMBL/GenBank/DDBJ whole genome shotgun (WGS) entry which is preliminary data.</text>
</comment>
<proteinExistence type="predicted"/>
<evidence type="ECO:0000313" key="3">
    <source>
        <dbReference type="Proteomes" id="UP000702425"/>
    </source>
</evidence>
<name>A0ABX2CVR6_9CYAN</name>
<dbReference type="Pfam" id="PF14516">
    <property type="entry name" value="AAA_35"/>
    <property type="match status" value="1"/>
</dbReference>
<gene>
    <name evidence="2" type="ORF">E5S67_02095</name>
</gene>
<dbReference type="EMBL" id="SRRZ01000030">
    <property type="protein sequence ID" value="NQE34371.1"/>
    <property type="molecule type" value="Genomic_DNA"/>
</dbReference>
<keyword evidence="3" id="KW-1185">Reference proteome</keyword>
<evidence type="ECO:0000313" key="2">
    <source>
        <dbReference type="EMBL" id="NQE34371.1"/>
    </source>
</evidence>
<dbReference type="Gene3D" id="3.40.50.300">
    <property type="entry name" value="P-loop containing nucleotide triphosphate hydrolases"/>
    <property type="match status" value="1"/>
</dbReference>
<reference evidence="2 3" key="1">
    <citation type="journal article" date="2020" name="Sci. Rep.">
        <title>A novel cyanobacterial geosmin producer, revising GeoA distribution and dispersion patterns in Bacteria.</title>
        <authorList>
            <person name="Churro C."/>
            <person name="Semedo-Aguiar A.P."/>
            <person name="Silva A.D."/>
            <person name="Pereira-Leal J.B."/>
            <person name="Leite R.B."/>
        </authorList>
    </citation>
    <scope>NUCLEOTIDE SEQUENCE [LARGE SCALE GENOMIC DNA]</scope>
    <source>
        <strain evidence="2 3">IPMA8</strain>
    </source>
</reference>